<sequence>MISPEPLKKEIAVSITHNPARGWKQETDSLVCLKILPFQ</sequence>
<dbReference type="AlphaFoldDB" id="A0A563W379"/>
<proteinExistence type="predicted"/>
<dbReference type="Proteomes" id="UP000320055">
    <property type="component" value="Unassembled WGS sequence"/>
</dbReference>
<name>A0A563W379_9CYAN</name>
<reference evidence="1 2" key="1">
    <citation type="submission" date="2019-01" db="EMBL/GenBank/DDBJ databases">
        <authorList>
            <person name="Brito A."/>
        </authorList>
    </citation>
    <scope>NUCLEOTIDE SEQUENCE [LARGE SCALE GENOMIC DNA]</scope>
    <source>
        <strain evidence="1">1</strain>
    </source>
</reference>
<organism evidence="1 2">
    <name type="scientific">Hyella patelloides LEGE 07179</name>
    <dbReference type="NCBI Taxonomy" id="945734"/>
    <lineage>
        <taxon>Bacteria</taxon>
        <taxon>Bacillati</taxon>
        <taxon>Cyanobacteriota</taxon>
        <taxon>Cyanophyceae</taxon>
        <taxon>Pleurocapsales</taxon>
        <taxon>Hyellaceae</taxon>
        <taxon>Hyella</taxon>
    </lineage>
</organism>
<dbReference type="EMBL" id="CAACVJ010000667">
    <property type="protein sequence ID" value="VEP18148.1"/>
    <property type="molecule type" value="Genomic_DNA"/>
</dbReference>
<accession>A0A563W379</accession>
<protein>
    <submittedName>
        <fullName evidence="1">Uncharacterized protein</fullName>
    </submittedName>
</protein>
<gene>
    <name evidence="1" type="ORF">H1P_70031</name>
</gene>
<evidence type="ECO:0000313" key="1">
    <source>
        <dbReference type="EMBL" id="VEP18148.1"/>
    </source>
</evidence>
<keyword evidence="2" id="KW-1185">Reference proteome</keyword>
<evidence type="ECO:0000313" key="2">
    <source>
        <dbReference type="Proteomes" id="UP000320055"/>
    </source>
</evidence>